<proteinExistence type="predicted"/>
<dbReference type="RefSeq" id="WP_137451650.1">
    <property type="nucleotide sequence ID" value="NZ_SZZH01000007.1"/>
</dbReference>
<feature type="transmembrane region" description="Helical" evidence="1">
    <location>
        <begin position="60"/>
        <end position="81"/>
    </location>
</feature>
<organism evidence="2 3">
    <name type="scientific">Nakamurella flava</name>
    <dbReference type="NCBI Taxonomy" id="2576308"/>
    <lineage>
        <taxon>Bacteria</taxon>
        <taxon>Bacillati</taxon>
        <taxon>Actinomycetota</taxon>
        <taxon>Actinomycetes</taxon>
        <taxon>Nakamurellales</taxon>
        <taxon>Nakamurellaceae</taxon>
        <taxon>Nakamurella</taxon>
    </lineage>
</organism>
<evidence type="ECO:0000313" key="2">
    <source>
        <dbReference type="EMBL" id="TKV56381.1"/>
    </source>
</evidence>
<evidence type="ECO:0000256" key="1">
    <source>
        <dbReference type="SAM" id="Phobius"/>
    </source>
</evidence>
<name>A0A4U6Q921_9ACTN</name>
<comment type="caution">
    <text evidence="2">The sequence shown here is derived from an EMBL/GenBank/DDBJ whole genome shotgun (WGS) entry which is preliminary data.</text>
</comment>
<gene>
    <name evidence="2" type="ORF">FDO65_20705</name>
</gene>
<feature type="transmembrane region" description="Helical" evidence="1">
    <location>
        <begin position="6"/>
        <end position="24"/>
    </location>
</feature>
<sequence length="95" mass="10409">MDTWVRLALMVVGALLVLTFTAIYDRPAGPARLRWPHLLLFLGVGISAYGSAGLKRGDWGWWAFVLWVVLLTGAMLVGAVIRKSRQRRSSPSGTG</sequence>
<keyword evidence="1" id="KW-0812">Transmembrane</keyword>
<dbReference type="EMBL" id="SZZH01000007">
    <property type="protein sequence ID" value="TKV56381.1"/>
    <property type="molecule type" value="Genomic_DNA"/>
</dbReference>
<keyword evidence="1" id="KW-1133">Transmembrane helix</keyword>
<reference evidence="2 3" key="1">
    <citation type="submission" date="2019-05" db="EMBL/GenBank/DDBJ databases">
        <title>Nakamurella sp. N5BH11, whole genome shotgun sequence.</title>
        <authorList>
            <person name="Tuo L."/>
        </authorList>
    </citation>
    <scope>NUCLEOTIDE SEQUENCE [LARGE SCALE GENOMIC DNA]</scope>
    <source>
        <strain evidence="2 3">N5BH11</strain>
    </source>
</reference>
<accession>A0A4U6Q921</accession>
<keyword evidence="3" id="KW-1185">Reference proteome</keyword>
<dbReference type="Proteomes" id="UP000306985">
    <property type="component" value="Unassembled WGS sequence"/>
</dbReference>
<dbReference type="AlphaFoldDB" id="A0A4U6Q921"/>
<keyword evidence="1" id="KW-0472">Membrane</keyword>
<protein>
    <submittedName>
        <fullName evidence="2">Uncharacterized protein</fullName>
    </submittedName>
</protein>
<feature type="transmembrane region" description="Helical" evidence="1">
    <location>
        <begin position="36"/>
        <end position="54"/>
    </location>
</feature>
<evidence type="ECO:0000313" key="3">
    <source>
        <dbReference type="Proteomes" id="UP000306985"/>
    </source>
</evidence>